<feature type="domain" description="Peptidase S26" evidence="4">
    <location>
        <begin position="21"/>
        <end position="206"/>
    </location>
</feature>
<dbReference type="AlphaFoldDB" id="A0A0A2EB51"/>
<name>A0A0A2EB51_9PORP</name>
<dbReference type="GO" id="GO:0009003">
    <property type="term" value="F:signal peptidase activity"/>
    <property type="evidence" value="ECO:0007669"/>
    <property type="project" value="UniProtKB-EC"/>
</dbReference>
<comment type="catalytic activity">
    <reaction evidence="3">
        <text>Cleavage of hydrophobic, N-terminal signal or leader sequences from secreted and periplasmic proteins.</text>
        <dbReference type="EC" id="3.4.21.89"/>
    </reaction>
</comment>
<gene>
    <name evidence="5" type="ORF">HQ47_06850</name>
</gene>
<evidence type="ECO:0000256" key="3">
    <source>
        <dbReference type="RuleBase" id="RU362042"/>
    </source>
</evidence>
<dbReference type="PANTHER" id="PTHR43390">
    <property type="entry name" value="SIGNAL PEPTIDASE I"/>
    <property type="match status" value="1"/>
</dbReference>
<keyword evidence="3" id="KW-0812">Transmembrane</keyword>
<dbReference type="Proteomes" id="UP000030103">
    <property type="component" value="Unassembled WGS sequence"/>
</dbReference>
<comment type="caution">
    <text evidence="5">The sequence shown here is derived from an EMBL/GenBank/DDBJ whole genome shotgun (WGS) entry which is preliminary data.</text>
</comment>
<keyword evidence="3" id="KW-0378">Hydrolase</keyword>
<reference evidence="5 6" key="1">
    <citation type="submission" date="2014-09" db="EMBL/GenBank/DDBJ databases">
        <title>Draft Genome Sequence of Porphyromonas macacae COT-192_OH2859.</title>
        <authorList>
            <person name="Wallis C."/>
            <person name="Deusch O."/>
            <person name="O'Flynn C."/>
            <person name="Davis I."/>
            <person name="Horsfall A."/>
            <person name="Kirkwood N."/>
            <person name="Harris S."/>
            <person name="Eisen J.A."/>
            <person name="Coil D.A."/>
            <person name="Darling A.E."/>
            <person name="Jospin G."/>
            <person name="Alexiev A."/>
        </authorList>
    </citation>
    <scope>NUCLEOTIDE SEQUENCE [LARGE SCALE GENOMIC DNA]</scope>
    <source>
        <strain evidence="6">COT-192 OH2859</strain>
    </source>
</reference>
<keyword evidence="6" id="KW-1185">Reference proteome</keyword>
<dbReference type="Gene3D" id="2.10.109.10">
    <property type="entry name" value="Umud Fragment, subunit A"/>
    <property type="match status" value="1"/>
</dbReference>
<proteinExistence type="inferred from homology"/>
<organism evidence="5 6">
    <name type="scientific">Porphyromonas macacae</name>
    <dbReference type="NCBI Taxonomy" id="28115"/>
    <lineage>
        <taxon>Bacteria</taxon>
        <taxon>Pseudomonadati</taxon>
        <taxon>Bacteroidota</taxon>
        <taxon>Bacteroidia</taxon>
        <taxon>Bacteroidales</taxon>
        <taxon>Porphyromonadaceae</taxon>
        <taxon>Porphyromonas</taxon>
    </lineage>
</organism>
<dbReference type="GO" id="GO:0016020">
    <property type="term" value="C:membrane"/>
    <property type="evidence" value="ECO:0007669"/>
    <property type="project" value="UniProtKB-SubCell"/>
</dbReference>
<evidence type="ECO:0000313" key="5">
    <source>
        <dbReference type="EMBL" id="KGN73664.1"/>
    </source>
</evidence>
<dbReference type="PANTHER" id="PTHR43390:SF1">
    <property type="entry name" value="CHLOROPLAST PROCESSING PEPTIDASE"/>
    <property type="match status" value="1"/>
</dbReference>
<dbReference type="eggNOG" id="COG0681">
    <property type="taxonomic scope" value="Bacteria"/>
</dbReference>
<accession>A0A0A2EB51</accession>
<dbReference type="OrthoDB" id="9802919at2"/>
<dbReference type="NCBIfam" id="TIGR02227">
    <property type="entry name" value="sigpep_I_bact"/>
    <property type="match status" value="1"/>
</dbReference>
<dbReference type="RefSeq" id="WP_036874246.1">
    <property type="nucleotide sequence ID" value="NZ_JRFA01000019.1"/>
</dbReference>
<feature type="transmembrane region" description="Helical" evidence="3">
    <location>
        <begin position="15"/>
        <end position="35"/>
    </location>
</feature>
<evidence type="ECO:0000313" key="6">
    <source>
        <dbReference type="Proteomes" id="UP000030103"/>
    </source>
</evidence>
<dbReference type="InterPro" id="IPR000223">
    <property type="entry name" value="Pept_S26A_signal_pept_1"/>
</dbReference>
<sequence length="209" mass="23450">MKPDKDLPTGRKRSLGWALPVVALLLVIALRIWVINVARLRSEAMEPSLKPGRWVVVNKLRTPRVGDVVIFKIPASTTSKTQLGIARVAAVPGDSIHMFGGILTNNGKKLAYPLNAGKEISYALRLPHPKKPYPLNTVNLVAVRQAILSESLESTRIDSGKLFIDDRVRSHFTFRQSYYWLLTDLDKHQPDSRHLGLISRNRIVGVIYQ</sequence>
<dbReference type="EMBL" id="JRFA01000019">
    <property type="protein sequence ID" value="KGN73664.1"/>
    <property type="molecule type" value="Genomic_DNA"/>
</dbReference>
<comment type="subcellular location">
    <subcellularLocation>
        <location evidence="3">Membrane</location>
        <topology evidence="3">Single-pass type II membrane protein</topology>
    </subcellularLocation>
</comment>
<dbReference type="GO" id="GO:0006465">
    <property type="term" value="P:signal peptide processing"/>
    <property type="evidence" value="ECO:0007669"/>
    <property type="project" value="InterPro"/>
</dbReference>
<keyword evidence="3" id="KW-1133">Transmembrane helix</keyword>
<keyword evidence="3" id="KW-0472">Membrane</keyword>
<dbReference type="EC" id="3.4.21.89" evidence="3"/>
<keyword evidence="3" id="KW-0645">Protease</keyword>
<dbReference type="InterPro" id="IPR036286">
    <property type="entry name" value="LexA/Signal_pep-like_sf"/>
</dbReference>
<dbReference type="InterPro" id="IPR019533">
    <property type="entry name" value="Peptidase_S26"/>
</dbReference>
<protein>
    <recommendedName>
        <fullName evidence="2 3">Signal peptidase I</fullName>
        <ecNumber evidence="3">3.4.21.89</ecNumber>
    </recommendedName>
</protein>
<comment type="similarity">
    <text evidence="1 3">Belongs to the peptidase S26 family.</text>
</comment>
<dbReference type="GO" id="GO:0004252">
    <property type="term" value="F:serine-type endopeptidase activity"/>
    <property type="evidence" value="ECO:0007669"/>
    <property type="project" value="InterPro"/>
</dbReference>
<dbReference type="STRING" id="28115.HQ47_06850"/>
<evidence type="ECO:0000259" key="4">
    <source>
        <dbReference type="Pfam" id="PF10502"/>
    </source>
</evidence>
<dbReference type="Pfam" id="PF10502">
    <property type="entry name" value="Peptidase_S26"/>
    <property type="match status" value="1"/>
</dbReference>
<dbReference type="CDD" id="cd06530">
    <property type="entry name" value="S26_SPase_I"/>
    <property type="match status" value="1"/>
</dbReference>
<evidence type="ECO:0000256" key="1">
    <source>
        <dbReference type="ARBA" id="ARBA00009370"/>
    </source>
</evidence>
<evidence type="ECO:0000256" key="2">
    <source>
        <dbReference type="ARBA" id="ARBA00019232"/>
    </source>
</evidence>
<dbReference type="SUPFAM" id="SSF51306">
    <property type="entry name" value="LexA/Signal peptidase"/>
    <property type="match status" value="1"/>
</dbReference>